<keyword evidence="3" id="KW-1185">Reference proteome</keyword>
<dbReference type="InterPro" id="IPR001810">
    <property type="entry name" value="F-box_dom"/>
</dbReference>
<dbReference type="PROSITE" id="PS50181">
    <property type="entry name" value="FBOX"/>
    <property type="match status" value="1"/>
</dbReference>
<dbReference type="InterPro" id="IPR036047">
    <property type="entry name" value="F-box-like_dom_sf"/>
</dbReference>
<dbReference type="Pfam" id="PF00646">
    <property type="entry name" value="F-box"/>
    <property type="match status" value="1"/>
</dbReference>
<dbReference type="SMART" id="SM00256">
    <property type="entry name" value="FBOX"/>
    <property type="match status" value="1"/>
</dbReference>
<reference evidence="2 3" key="1">
    <citation type="submission" date="2014-04" db="EMBL/GenBank/DDBJ databases">
        <title>Evolutionary Origins and Diversification of the Mycorrhizal Mutualists.</title>
        <authorList>
            <consortium name="DOE Joint Genome Institute"/>
            <consortium name="Mycorrhizal Genomics Consortium"/>
            <person name="Kohler A."/>
            <person name="Kuo A."/>
            <person name="Nagy L.G."/>
            <person name="Floudas D."/>
            <person name="Copeland A."/>
            <person name="Barry K.W."/>
            <person name="Cichocki N."/>
            <person name="Veneault-Fourrey C."/>
            <person name="LaButti K."/>
            <person name="Lindquist E.A."/>
            <person name="Lipzen A."/>
            <person name="Lundell T."/>
            <person name="Morin E."/>
            <person name="Murat C."/>
            <person name="Riley R."/>
            <person name="Ohm R."/>
            <person name="Sun H."/>
            <person name="Tunlid A."/>
            <person name="Henrissat B."/>
            <person name="Grigoriev I.V."/>
            <person name="Hibbett D.S."/>
            <person name="Martin F."/>
        </authorList>
    </citation>
    <scope>NUCLEOTIDE SEQUENCE [LARGE SCALE GENOMIC DNA]</scope>
    <source>
        <strain evidence="2 3">Koide BX008</strain>
    </source>
</reference>
<dbReference type="OrthoDB" id="3174109at2759"/>
<evidence type="ECO:0000313" key="3">
    <source>
        <dbReference type="Proteomes" id="UP000054549"/>
    </source>
</evidence>
<proteinExistence type="predicted"/>
<accession>A0A0C2WYZ8</accession>
<dbReference type="SUPFAM" id="SSF81383">
    <property type="entry name" value="F-box domain"/>
    <property type="match status" value="1"/>
</dbReference>
<sequence>MENTDGVAAAAFIAQDPSTATSSRILETGPACSNPSQEGLPSVLVLEILKYLDLHSLLKCRLICSGFQYLIDSTASLQYKIELAVAGQQDGSYGDTFTRREMLKMHQKRWDGLEWTEVLRVPTMPDYRGIYGGVFVQVSSETDTLHLKRIPSQSRGIKEKNWILDLSTLLEENTITVGKFGMDPSQDLLVIITSPGNSIRIHSLTLSKGECHPLTSGPYLVPHDSSYDLGPDGPFSINICHDFVSIHSFFGAMLWNWKTGQVLMHVVSYKVSSMVFLNERYVLMAIKGDYPYLVAIDFLAEPPERRGLDELENYFIFRFPDISHSSSVDGITVQPNPRSIWGADSNPSVPFSLVPQNRLFVVHLHSNNIDENLYFAILEASFLSLIKTGLRVNNNSFGWSMWGPEHSRALPNYPNFPAWLVPSYGTRFAMKRHLPHGRIFVDVYDFNQLRCLTNKKQNGDLETPENVNVSENSEMIEGRQVCVLAPTRFKANIFRDEVDTRLGYRVTSWSVPGNANERFISAICSEDAIIIQDVTNEMYEIYTV</sequence>
<name>A0A0C2WYZ8_AMAMK</name>
<dbReference type="EMBL" id="KN818233">
    <property type="protein sequence ID" value="KIL67022.1"/>
    <property type="molecule type" value="Genomic_DNA"/>
</dbReference>
<dbReference type="Gene3D" id="1.20.1280.50">
    <property type="match status" value="1"/>
</dbReference>
<organism evidence="2 3">
    <name type="scientific">Amanita muscaria (strain Koide BX008)</name>
    <dbReference type="NCBI Taxonomy" id="946122"/>
    <lineage>
        <taxon>Eukaryota</taxon>
        <taxon>Fungi</taxon>
        <taxon>Dikarya</taxon>
        <taxon>Basidiomycota</taxon>
        <taxon>Agaricomycotina</taxon>
        <taxon>Agaricomycetes</taxon>
        <taxon>Agaricomycetidae</taxon>
        <taxon>Agaricales</taxon>
        <taxon>Pluteineae</taxon>
        <taxon>Amanitaceae</taxon>
        <taxon>Amanita</taxon>
    </lineage>
</organism>
<protein>
    <recommendedName>
        <fullName evidence="1">F-box domain-containing protein</fullName>
    </recommendedName>
</protein>
<dbReference type="Proteomes" id="UP000054549">
    <property type="component" value="Unassembled WGS sequence"/>
</dbReference>
<dbReference type="HOGENOM" id="CLU_007279_3_1_1"/>
<dbReference type="InParanoid" id="A0A0C2WYZ8"/>
<dbReference type="AlphaFoldDB" id="A0A0C2WYZ8"/>
<gene>
    <name evidence="2" type="ORF">M378DRAFT_159984</name>
</gene>
<evidence type="ECO:0000259" key="1">
    <source>
        <dbReference type="PROSITE" id="PS50181"/>
    </source>
</evidence>
<dbReference type="STRING" id="946122.A0A0C2WYZ8"/>
<evidence type="ECO:0000313" key="2">
    <source>
        <dbReference type="EMBL" id="KIL67022.1"/>
    </source>
</evidence>
<feature type="domain" description="F-box" evidence="1">
    <location>
        <begin position="34"/>
        <end position="82"/>
    </location>
</feature>